<evidence type="ECO:0000313" key="17">
    <source>
        <dbReference type="Proteomes" id="UP001596105"/>
    </source>
</evidence>
<dbReference type="InterPro" id="IPR039420">
    <property type="entry name" value="WalR-like"/>
</dbReference>
<evidence type="ECO:0000256" key="9">
    <source>
        <dbReference type="ARBA" id="ARBA00023163"/>
    </source>
</evidence>
<feature type="domain" description="OmpR/PhoB-type" evidence="15">
    <location>
        <begin position="124"/>
        <end position="226"/>
    </location>
</feature>
<dbReference type="PROSITE" id="PS50110">
    <property type="entry name" value="RESPONSE_REGULATORY"/>
    <property type="match status" value="1"/>
</dbReference>
<comment type="caution">
    <text evidence="16">The sequence shown here is derived from an EMBL/GenBank/DDBJ whole genome shotgun (WGS) entry which is preliminary data.</text>
</comment>
<dbReference type="SUPFAM" id="SSF52172">
    <property type="entry name" value="CheY-like"/>
    <property type="match status" value="1"/>
</dbReference>
<organism evidence="16 17">
    <name type="scientific">Cohnella suwonensis</name>
    <dbReference type="NCBI Taxonomy" id="696072"/>
    <lineage>
        <taxon>Bacteria</taxon>
        <taxon>Bacillati</taxon>
        <taxon>Bacillota</taxon>
        <taxon>Bacilli</taxon>
        <taxon>Bacillales</taxon>
        <taxon>Paenibacillaceae</taxon>
        <taxon>Cohnella</taxon>
    </lineage>
</organism>
<evidence type="ECO:0000256" key="4">
    <source>
        <dbReference type="ARBA" id="ARBA00023012"/>
    </source>
</evidence>
<dbReference type="InterPro" id="IPR016032">
    <property type="entry name" value="Sig_transdc_resp-reg_C-effctor"/>
</dbReference>
<dbReference type="Gene3D" id="1.10.10.10">
    <property type="entry name" value="Winged helix-like DNA-binding domain superfamily/Winged helix DNA-binding domain"/>
    <property type="match status" value="1"/>
</dbReference>
<dbReference type="InterPro" id="IPR001867">
    <property type="entry name" value="OmpR/PhoB-type_DNA-bd"/>
</dbReference>
<dbReference type="EMBL" id="JBHSMH010000007">
    <property type="protein sequence ID" value="MFC5468125.1"/>
    <property type="molecule type" value="Genomic_DNA"/>
</dbReference>
<evidence type="ECO:0000256" key="5">
    <source>
        <dbReference type="ARBA" id="ARBA00023015"/>
    </source>
</evidence>
<evidence type="ECO:0000256" key="10">
    <source>
        <dbReference type="ARBA" id="ARBA00037471"/>
    </source>
</evidence>
<proteinExistence type="predicted"/>
<dbReference type="SMART" id="SM00448">
    <property type="entry name" value="REC"/>
    <property type="match status" value="1"/>
</dbReference>
<dbReference type="PANTHER" id="PTHR48111:SF49">
    <property type="entry name" value="HEME RESPONSE REGULATOR HSSR"/>
    <property type="match status" value="1"/>
</dbReference>
<dbReference type="Gene3D" id="6.10.250.690">
    <property type="match status" value="1"/>
</dbReference>
<keyword evidence="2" id="KW-0963">Cytoplasm</keyword>
<evidence type="ECO:0000259" key="14">
    <source>
        <dbReference type="PROSITE" id="PS50110"/>
    </source>
</evidence>
<evidence type="ECO:0000256" key="2">
    <source>
        <dbReference type="ARBA" id="ARBA00022490"/>
    </source>
</evidence>
<keyword evidence="5" id="KW-0805">Transcription regulation</keyword>
<keyword evidence="4" id="KW-0902">Two-component regulatory system</keyword>
<dbReference type="PROSITE" id="PS51755">
    <property type="entry name" value="OMPR_PHOB"/>
    <property type="match status" value="1"/>
</dbReference>
<evidence type="ECO:0000256" key="13">
    <source>
        <dbReference type="PROSITE-ProRule" id="PRU01091"/>
    </source>
</evidence>
<dbReference type="Proteomes" id="UP001596105">
    <property type="component" value="Unassembled WGS sequence"/>
</dbReference>
<keyword evidence="3 12" id="KW-0597">Phosphoprotein</keyword>
<comment type="subcellular location">
    <subcellularLocation>
        <location evidence="1">Cytoplasm</location>
    </subcellularLocation>
</comment>
<dbReference type="InterPro" id="IPR036388">
    <property type="entry name" value="WH-like_DNA-bd_sf"/>
</dbReference>
<dbReference type="SMART" id="SM00862">
    <property type="entry name" value="Trans_reg_C"/>
    <property type="match status" value="1"/>
</dbReference>
<keyword evidence="17" id="KW-1185">Reference proteome</keyword>
<evidence type="ECO:0000256" key="12">
    <source>
        <dbReference type="PROSITE-ProRule" id="PRU00169"/>
    </source>
</evidence>
<keyword evidence="7 13" id="KW-0238">DNA-binding</keyword>
<reference evidence="17" key="1">
    <citation type="journal article" date="2019" name="Int. J. Syst. Evol. Microbiol.">
        <title>The Global Catalogue of Microorganisms (GCM) 10K type strain sequencing project: providing services to taxonomists for standard genome sequencing and annotation.</title>
        <authorList>
            <consortium name="The Broad Institute Genomics Platform"/>
            <consortium name="The Broad Institute Genome Sequencing Center for Infectious Disease"/>
            <person name="Wu L."/>
            <person name="Ma J."/>
        </authorList>
    </citation>
    <scope>NUCLEOTIDE SEQUENCE [LARGE SCALE GENOMIC DNA]</scope>
    <source>
        <strain evidence="17">CCUG 57113</strain>
    </source>
</reference>
<evidence type="ECO:0000313" key="16">
    <source>
        <dbReference type="EMBL" id="MFC5468125.1"/>
    </source>
</evidence>
<dbReference type="RefSeq" id="WP_209746500.1">
    <property type="nucleotide sequence ID" value="NZ_JBHSMH010000007.1"/>
</dbReference>
<dbReference type="InterPro" id="IPR001789">
    <property type="entry name" value="Sig_transdc_resp-reg_receiver"/>
</dbReference>
<evidence type="ECO:0000259" key="15">
    <source>
        <dbReference type="PROSITE" id="PS51755"/>
    </source>
</evidence>
<dbReference type="InterPro" id="IPR011006">
    <property type="entry name" value="CheY-like_superfamily"/>
</dbReference>
<dbReference type="Pfam" id="PF00072">
    <property type="entry name" value="Response_reg"/>
    <property type="match status" value="1"/>
</dbReference>
<evidence type="ECO:0000256" key="7">
    <source>
        <dbReference type="ARBA" id="ARBA00023125"/>
    </source>
</evidence>
<gene>
    <name evidence="16" type="ORF">ACFPPD_05285</name>
</gene>
<keyword evidence="9" id="KW-0804">Transcription</keyword>
<evidence type="ECO:0000256" key="6">
    <source>
        <dbReference type="ARBA" id="ARBA00023026"/>
    </source>
</evidence>
<evidence type="ECO:0000256" key="1">
    <source>
        <dbReference type="ARBA" id="ARBA00004496"/>
    </source>
</evidence>
<accession>A0ABW0LQE8</accession>
<evidence type="ECO:0000256" key="11">
    <source>
        <dbReference type="ARBA" id="ARBA00039976"/>
    </source>
</evidence>
<comment type="function">
    <text evidence="10">Member of the two-component regulatory system HssS/HssR involved in intracellular heme homeostasis and tempering of staphylococcal virulence. Phosphorylated HssR binds to a direct repeat sequence within hrtAB promoter and activates the expression of hrtAB, an efflux pump, in response to extracellular heme, hemin, hemoglobin or blood.</text>
</comment>
<dbReference type="PANTHER" id="PTHR48111">
    <property type="entry name" value="REGULATOR OF RPOS"/>
    <property type="match status" value="1"/>
</dbReference>
<dbReference type="CDD" id="cd17574">
    <property type="entry name" value="REC_OmpR"/>
    <property type="match status" value="1"/>
</dbReference>
<protein>
    <recommendedName>
        <fullName evidence="11">Heme response regulator HssR</fullName>
    </recommendedName>
</protein>
<dbReference type="SUPFAM" id="SSF46894">
    <property type="entry name" value="C-terminal effector domain of the bipartite response regulators"/>
    <property type="match status" value="1"/>
</dbReference>
<feature type="domain" description="Response regulatory" evidence="14">
    <location>
        <begin position="3"/>
        <end position="116"/>
    </location>
</feature>
<feature type="DNA-binding region" description="OmpR/PhoB-type" evidence="13">
    <location>
        <begin position="124"/>
        <end position="226"/>
    </location>
</feature>
<sequence>MSRLMIVDDDAFIRELIAVHLRREGFHILEAENGQQALRIFEEQTIDLVILDIMMPEMGGYELCRRLRADRDIPILMVTAKSESADKMKGFQLGTDDYLVKPFDPMEMVMRVKALLKRYRISASQSIQIGNVQLDRNRLEVKVRGAADEERISLPLKEFELLFKLASYPGQIFTREQLIEQIWGVDYQGVDRTVDVHINRLRERFTEITNDFRIVTIRGLGYRLEVGDGR</sequence>
<dbReference type="Pfam" id="PF00486">
    <property type="entry name" value="Trans_reg_C"/>
    <property type="match status" value="1"/>
</dbReference>
<dbReference type="Gene3D" id="3.40.50.2300">
    <property type="match status" value="1"/>
</dbReference>
<dbReference type="CDD" id="cd00383">
    <property type="entry name" value="trans_reg_C"/>
    <property type="match status" value="1"/>
</dbReference>
<evidence type="ECO:0000256" key="8">
    <source>
        <dbReference type="ARBA" id="ARBA00023159"/>
    </source>
</evidence>
<keyword evidence="8" id="KW-0010">Activator</keyword>
<feature type="modified residue" description="4-aspartylphosphate" evidence="12">
    <location>
        <position position="52"/>
    </location>
</feature>
<keyword evidence="6" id="KW-0843">Virulence</keyword>
<evidence type="ECO:0000256" key="3">
    <source>
        <dbReference type="ARBA" id="ARBA00022553"/>
    </source>
</evidence>
<name>A0ABW0LQE8_9BACL</name>